<evidence type="ECO:0000313" key="2">
    <source>
        <dbReference type="EMBL" id="TKI51187.1"/>
    </source>
</evidence>
<keyword evidence="1" id="KW-1133">Transmembrane helix</keyword>
<dbReference type="RefSeq" id="WP_025219645.1">
    <property type="nucleotide sequence ID" value="NZ_CP006837.1"/>
</dbReference>
<name>A0ABY2T4Q0_9BACI</name>
<accession>A0ABY2T4Q0</accession>
<dbReference type="EMBL" id="SZPV01000067">
    <property type="protein sequence ID" value="TKI51187.1"/>
    <property type="molecule type" value="Genomic_DNA"/>
</dbReference>
<protein>
    <submittedName>
        <fullName evidence="2">Uncharacterized protein</fullName>
    </submittedName>
</protein>
<reference evidence="2 3" key="1">
    <citation type="submission" date="2019-04" db="EMBL/GenBank/DDBJ databases">
        <title>Lysinibacillus genome sequencing.</title>
        <authorList>
            <person name="Dunlap C."/>
        </authorList>
    </citation>
    <scope>NUCLEOTIDE SEQUENCE [LARGE SCALE GENOMIC DNA]</scope>
    <source>
        <strain evidence="2 3">NBRC 109424</strain>
    </source>
</reference>
<dbReference type="Proteomes" id="UP000308539">
    <property type="component" value="Unassembled WGS sequence"/>
</dbReference>
<keyword evidence="1" id="KW-0472">Membrane</keyword>
<evidence type="ECO:0000256" key="1">
    <source>
        <dbReference type="SAM" id="Phobius"/>
    </source>
</evidence>
<feature type="transmembrane region" description="Helical" evidence="1">
    <location>
        <begin position="17"/>
        <end position="44"/>
    </location>
</feature>
<evidence type="ECO:0000313" key="3">
    <source>
        <dbReference type="Proteomes" id="UP000308539"/>
    </source>
</evidence>
<organism evidence="2 3">
    <name type="scientific">Lysinibacillus varians</name>
    <dbReference type="NCBI Taxonomy" id="1145276"/>
    <lineage>
        <taxon>Bacteria</taxon>
        <taxon>Bacillati</taxon>
        <taxon>Bacillota</taxon>
        <taxon>Bacilli</taxon>
        <taxon>Bacillales</taxon>
        <taxon>Bacillaceae</taxon>
        <taxon>Lysinibacillus</taxon>
    </lineage>
</organism>
<comment type="caution">
    <text evidence="2">The sequence shown here is derived from an EMBL/GenBank/DDBJ whole genome shotgun (WGS) entry which is preliminary data.</text>
</comment>
<keyword evidence="1" id="KW-0812">Transmembrane</keyword>
<gene>
    <name evidence="2" type="ORF">FC752_22310</name>
</gene>
<proteinExistence type="predicted"/>
<sequence>MDILQFLNSESNVLQNLVFIFTILGVLITLVTVFLTIINLRAVVKQVKEMQLQRTHSQEPDLFIEPINLSVNYQNEDILFSAPWWNNIGESFSKISPLPIKITNIGNGVAKHVTLNVFFEKDYLKELVDLDIKNIFKLKTLLTDYGMEFFQYEFGDIDKRHEGRNYDMDNKDNHFFNYIRTDESVSFLLNARNQEIFNIAMIINSINNESKLIPRIKVLVSYYDSFGTRYEKDIDIFIGNNTVKRVNSQRTFDFSINFELSTLNRLPEKYINKLR</sequence>
<keyword evidence="3" id="KW-1185">Reference proteome</keyword>